<organism evidence="2 3">
    <name type="scientific">Luteimonas endophytica</name>
    <dbReference type="NCBI Taxonomy" id="3042023"/>
    <lineage>
        <taxon>Bacteria</taxon>
        <taxon>Pseudomonadati</taxon>
        <taxon>Pseudomonadota</taxon>
        <taxon>Gammaproteobacteria</taxon>
        <taxon>Lysobacterales</taxon>
        <taxon>Lysobacteraceae</taxon>
        <taxon>Luteimonas</taxon>
    </lineage>
</organism>
<proteinExistence type="predicted"/>
<comment type="caution">
    <text evidence="2">The sequence shown here is derived from an EMBL/GenBank/DDBJ whole genome shotgun (WGS) entry which is preliminary data.</text>
</comment>
<protein>
    <submittedName>
        <fullName evidence="2">Uncharacterized protein</fullName>
    </submittedName>
</protein>
<accession>A0ABT6J6M8</accession>
<feature type="compositionally biased region" description="Basic and acidic residues" evidence="1">
    <location>
        <begin position="51"/>
        <end position="60"/>
    </location>
</feature>
<dbReference type="RefSeq" id="WP_280573400.1">
    <property type="nucleotide sequence ID" value="NZ_JARXRM010000024.1"/>
</dbReference>
<dbReference type="EMBL" id="JARXRM010000024">
    <property type="protein sequence ID" value="MDH5822481.1"/>
    <property type="molecule type" value="Genomic_DNA"/>
</dbReference>
<name>A0ABT6J6M8_9GAMM</name>
<feature type="compositionally biased region" description="Basic and acidic residues" evidence="1">
    <location>
        <begin position="69"/>
        <end position="79"/>
    </location>
</feature>
<reference evidence="2 3" key="1">
    <citation type="submission" date="2023-04" db="EMBL/GenBank/DDBJ databases">
        <title>Luteimonas endophyticus RD2P54.</title>
        <authorList>
            <person name="Sun J.-Q."/>
        </authorList>
    </citation>
    <scope>NUCLEOTIDE SEQUENCE [LARGE SCALE GENOMIC DNA]</scope>
    <source>
        <strain evidence="2 3">RD2P54</strain>
    </source>
</reference>
<evidence type="ECO:0000256" key="1">
    <source>
        <dbReference type="SAM" id="MobiDB-lite"/>
    </source>
</evidence>
<gene>
    <name evidence="2" type="ORF">QFW77_05685</name>
</gene>
<evidence type="ECO:0000313" key="2">
    <source>
        <dbReference type="EMBL" id="MDH5822481.1"/>
    </source>
</evidence>
<evidence type="ECO:0000313" key="3">
    <source>
        <dbReference type="Proteomes" id="UP001156940"/>
    </source>
</evidence>
<dbReference type="PROSITE" id="PS51257">
    <property type="entry name" value="PROKAR_LIPOPROTEIN"/>
    <property type="match status" value="1"/>
</dbReference>
<feature type="region of interest" description="Disordered" evidence="1">
    <location>
        <begin position="69"/>
        <end position="88"/>
    </location>
</feature>
<sequence>MITLRFIEARLLERALPVIAAIALVLLLGCTPGVGPIEHPPTEAGQAADSPRAEPTEARSHRYRLAPAPHDEEAIRDKSTPPPLVLRGRGTAGKIVNRQGETVMDAAKSGSIYGLELSPSRDKALVYFGDANYTVLDTDTLEEVADPPAKPPRYQDATGFSWWFLDDGRLIGQADLPSTDTAGKTAADIESLLPRSTLIYVYEFESDSLASVEIDGQLPSIFSIHEILGEKIILLTPDTELLHAALVRDTGI</sequence>
<keyword evidence="3" id="KW-1185">Reference proteome</keyword>
<dbReference type="Proteomes" id="UP001156940">
    <property type="component" value="Unassembled WGS sequence"/>
</dbReference>
<feature type="region of interest" description="Disordered" evidence="1">
    <location>
        <begin position="38"/>
        <end position="60"/>
    </location>
</feature>